<dbReference type="Gene3D" id="3.10.350.10">
    <property type="entry name" value="LysM domain"/>
    <property type="match status" value="1"/>
</dbReference>
<dbReference type="InterPro" id="IPR036779">
    <property type="entry name" value="LysM_dom_sf"/>
</dbReference>
<keyword evidence="2" id="KW-0472">Membrane</keyword>
<evidence type="ECO:0000256" key="1">
    <source>
        <dbReference type="SAM" id="MobiDB-lite"/>
    </source>
</evidence>
<organism evidence="4 5">
    <name type="scientific">Lacticaseibacillus pabuli</name>
    <dbReference type="NCBI Taxonomy" id="3025672"/>
    <lineage>
        <taxon>Bacteria</taxon>
        <taxon>Bacillati</taxon>
        <taxon>Bacillota</taxon>
        <taxon>Bacilli</taxon>
        <taxon>Lactobacillales</taxon>
        <taxon>Lactobacillaceae</taxon>
        <taxon>Lacticaseibacillus</taxon>
    </lineage>
</organism>
<dbReference type="PANTHER" id="PTHR33734:SF22">
    <property type="entry name" value="MEMBRANE-BOUND LYTIC MUREIN TRANSGLYCOSYLASE D"/>
    <property type="match status" value="1"/>
</dbReference>
<dbReference type="SUPFAM" id="SSF54106">
    <property type="entry name" value="LysM domain"/>
    <property type="match status" value="1"/>
</dbReference>
<keyword evidence="5" id="KW-1185">Reference proteome</keyword>
<feature type="compositionally biased region" description="Polar residues" evidence="1">
    <location>
        <begin position="98"/>
        <end position="108"/>
    </location>
</feature>
<name>A0ABY7WSC8_9LACO</name>
<dbReference type="Pfam" id="PF01476">
    <property type="entry name" value="LysM"/>
    <property type="match status" value="1"/>
</dbReference>
<dbReference type="InterPro" id="IPR018392">
    <property type="entry name" value="LysM"/>
</dbReference>
<dbReference type="PROSITE" id="PS51782">
    <property type="entry name" value="LYSM"/>
    <property type="match status" value="1"/>
</dbReference>
<dbReference type="EMBL" id="CP117884">
    <property type="protein sequence ID" value="WDF83088.1"/>
    <property type="molecule type" value="Genomic_DNA"/>
</dbReference>
<sequence length="251" mass="26929">MAKEDSTAEYIRRIRQQIAGVSHGEGMRQLEVERNNVTDRFSARALDELIHEEKTSFRKRILIRLGGWAVVLAAIFFVLIYFGGSGGSSKPTAKPAKTSRSSVSTVLTDNKPKKKSKSKTKKPAKKVKKATSLSSSASSSTSSVAASSSSKQQPVASSSSRAVASSKAPVASSRPAAQTRQPAASSRRVVTQAPVRRAPARPVQPSTYTVKKGDNLYRIAVNHGTTLKQLQAINGMGNSHAIMPGQTIRLR</sequence>
<reference evidence="4 5" key="1">
    <citation type="submission" date="2023-02" db="EMBL/GenBank/DDBJ databases">
        <title>Genome sequence of Lacticaseibacillus sp. KACC 23028.</title>
        <authorList>
            <person name="Kim S."/>
            <person name="Heo J."/>
            <person name="Kwon S.-W."/>
        </authorList>
    </citation>
    <scope>NUCLEOTIDE SEQUENCE [LARGE SCALE GENOMIC DNA]</scope>
    <source>
        <strain evidence="4 5">KACC 23028</strain>
    </source>
</reference>
<feature type="compositionally biased region" description="Low complexity" evidence="1">
    <location>
        <begin position="130"/>
        <end position="177"/>
    </location>
</feature>
<dbReference type="PANTHER" id="PTHR33734">
    <property type="entry name" value="LYSM DOMAIN-CONTAINING GPI-ANCHORED PROTEIN 2"/>
    <property type="match status" value="1"/>
</dbReference>
<feature type="domain" description="LysM" evidence="3">
    <location>
        <begin position="206"/>
        <end position="250"/>
    </location>
</feature>
<accession>A0ABY7WSC8</accession>
<dbReference type="SMART" id="SM00257">
    <property type="entry name" value="LysM"/>
    <property type="match status" value="1"/>
</dbReference>
<gene>
    <name evidence="4" type="ORF">PQ472_02320</name>
</gene>
<keyword evidence="2" id="KW-1133">Transmembrane helix</keyword>
<proteinExistence type="predicted"/>
<feature type="region of interest" description="Disordered" evidence="1">
    <location>
        <begin position="87"/>
        <end position="206"/>
    </location>
</feature>
<evidence type="ECO:0000256" key="2">
    <source>
        <dbReference type="SAM" id="Phobius"/>
    </source>
</evidence>
<evidence type="ECO:0000313" key="4">
    <source>
        <dbReference type="EMBL" id="WDF83088.1"/>
    </source>
</evidence>
<feature type="transmembrane region" description="Helical" evidence="2">
    <location>
        <begin position="61"/>
        <end position="82"/>
    </location>
</feature>
<feature type="compositionally biased region" description="Low complexity" evidence="1">
    <location>
        <begin position="187"/>
        <end position="205"/>
    </location>
</feature>
<feature type="compositionally biased region" description="Basic residues" evidence="1">
    <location>
        <begin position="112"/>
        <end position="129"/>
    </location>
</feature>
<keyword evidence="2" id="KW-0812">Transmembrane</keyword>
<evidence type="ECO:0000259" key="3">
    <source>
        <dbReference type="PROSITE" id="PS51782"/>
    </source>
</evidence>
<protein>
    <submittedName>
        <fullName evidence="4">LysM domain-containing protein</fullName>
    </submittedName>
</protein>
<dbReference type="RefSeq" id="WP_274261005.1">
    <property type="nucleotide sequence ID" value="NZ_CP117884.1"/>
</dbReference>
<dbReference type="Proteomes" id="UP001220377">
    <property type="component" value="Chromosome"/>
</dbReference>
<evidence type="ECO:0000313" key="5">
    <source>
        <dbReference type="Proteomes" id="UP001220377"/>
    </source>
</evidence>
<dbReference type="CDD" id="cd00118">
    <property type="entry name" value="LysM"/>
    <property type="match status" value="1"/>
</dbReference>